<evidence type="ECO:0000256" key="2">
    <source>
        <dbReference type="ARBA" id="ARBA00022679"/>
    </source>
</evidence>
<dbReference type="SUPFAM" id="SSF53335">
    <property type="entry name" value="S-adenosyl-L-methionine-dependent methyltransferases"/>
    <property type="match status" value="1"/>
</dbReference>
<dbReference type="UniPathway" id="UPA00232"/>
<comment type="function">
    <text evidence="5">O-methyltransferase that catalyzes the 2 O-methylation steps in the ubiquinone biosynthetic pathway.</text>
</comment>
<dbReference type="RefSeq" id="WP_068992014.1">
    <property type="nucleotide sequence ID" value="NZ_CP012418.1"/>
</dbReference>
<dbReference type="STRING" id="1144748.KS2013_1488"/>
<dbReference type="PATRIC" id="fig|1144748.3.peg.1499"/>
<keyword evidence="3 5" id="KW-0831">Ubiquinone biosynthesis</keyword>
<gene>
    <name evidence="5" type="primary">ubiG</name>
    <name evidence="6" type="ORF">KS2013_1488</name>
</gene>
<dbReference type="PANTHER" id="PTHR43464:SF19">
    <property type="entry name" value="UBIQUINONE BIOSYNTHESIS O-METHYLTRANSFERASE, MITOCHONDRIAL"/>
    <property type="match status" value="1"/>
</dbReference>
<dbReference type="GO" id="GO:0061542">
    <property type="term" value="F:3-demethylubiquinol 3-O-methyltransferase activity"/>
    <property type="evidence" value="ECO:0007669"/>
    <property type="project" value="UniProtKB-UniRule"/>
</dbReference>
<evidence type="ECO:0000256" key="3">
    <source>
        <dbReference type="ARBA" id="ARBA00022688"/>
    </source>
</evidence>
<sequence>MTQSNQHGSSRANVDPHEINKFEQMASRWWDTEGDFKPLHDINPLRLKFIMDRVGSLQGKRILDVGCGGGILTESMAKEGATVTGIDMGEMPLEVAKLHKLESGVDVEYLQSTAEEFALKHAGEFDVVTCLEMLEHVPEPSSIIESCRKLIKPDGDVFFSTINRNPKSFLFAIVGAEYLLQMLPKGTHDFKKFIRPSELEAWSRKQGLQFKSIEGMHYNPLTKKYWMSSNVDVNYIAHTQPEPN</sequence>
<evidence type="ECO:0000313" key="6">
    <source>
        <dbReference type="EMBL" id="AOE50200.1"/>
    </source>
</evidence>
<dbReference type="EC" id="2.1.1.222" evidence="5"/>
<evidence type="ECO:0000313" key="7">
    <source>
        <dbReference type="Proteomes" id="UP000094147"/>
    </source>
</evidence>
<accession>A0A1B3BBN3</accession>
<feature type="binding site" evidence="5">
    <location>
        <position position="131"/>
    </location>
    <ligand>
        <name>S-adenosyl-L-methionine</name>
        <dbReference type="ChEBI" id="CHEBI:59789"/>
    </ligand>
</feature>
<dbReference type="EC" id="2.1.1.64" evidence="5"/>
<feature type="binding site" evidence="5">
    <location>
        <position position="46"/>
    </location>
    <ligand>
        <name>S-adenosyl-L-methionine</name>
        <dbReference type="ChEBI" id="CHEBI:59789"/>
    </ligand>
</feature>
<dbReference type="GO" id="GO:0102208">
    <property type="term" value="F:2-polyprenyl-6-hydroxyphenol methylase activity"/>
    <property type="evidence" value="ECO:0007669"/>
    <property type="project" value="UniProtKB-EC"/>
</dbReference>
<proteinExistence type="inferred from homology"/>
<feature type="binding site" evidence="5">
    <location>
        <position position="87"/>
    </location>
    <ligand>
        <name>S-adenosyl-L-methionine</name>
        <dbReference type="ChEBI" id="CHEBI:59789"/>
    </ligand>
</feature>
<dbReference type="FunFam" id="3.40.50.150:FF:000028">
    <property type="entry name" value="Ubiquinone biosynthesis O-methyltransferase"/>
    <property type="match status" value="1"/>
</dbReference>
<dbReference type="OrthoDB" id="9801538at2"/>
<dbReference type="Pfam" id="PF13489">
    <property type="entry name" value="Methyltransf_23"/>
    <property type="match status" value="1"/>
</dbReference>
<reference evidence="7" key="1">
    <citation type="submission" date="2015-08" db="EMBL/GenBank/DDBJ databases">
        <authorList>
            <person name="Kim K.M."/>
        </authorList>
    </citation>
    <scope>NUCLEOTIDE SEQUENCE [LARGE SCALE GENOMIC DNA]</scope>
    <source>
        <strain evidence="7">KCTC 23892</strain>
    </source>
</reference>
<dbReference type="GO" id="GO:0032259">
    <property type="term" value="P:methylation"/>
    <property type="evidence" value="ECO:0007669"/>
    <property type="project" value="UniProtKB-KW"/>
</dbReference>
<name>A0A1B3BBN3_9GAMM</name>
<dbReference type="PANTHER" id="PTHR43464">
    <property type="entry name" value="METHYLTRANSFERASE"/>
    <property type="match status" value="1"/>
</dbReference>
<keyword evidence="7" id="KW-1185">Reference proteome</keyword>
<evidence type="ECO:0000256" key="4">
    <source>
        <dbReference type="ARBA" id="ARBA00022691"/>
    </source>
</evidence>
<keyword evidence="1 5" id="KW-0489">Methyltransferase</keyword>
<dbReference type="Gene3D" id="3.40.50.150">
    <property type="entry name" value="Vaccinia Virus protein VP39"/>
    <property type="match status" value="1"/>
</dbReference>
<evidence type="ECO:0000256" key="1">
    <source>
        <dbReference type="ARBA" id="ARBA00022603"/>
    </source>
</evidence>
<dbReference type="CDD" id="cd02440">
    <property type="entry name" value="AdoMet_MTases"/>
    <property type="match status" value="1"/>
</dbReference>
<comment type="catalytic activity">
    <reaction evidence="5">
        <text>a 3-demethylubiquinol + S-adenosyl-L-methionine = a ubiquinol + S-adenosyl-L-homocysteine + H(+)</text>
        <dbReference type="Rhea" id="RHEA:44380"/>
        <dbReference type="Rhea" id="RHEA-COMP:9566"/>
        <dbReference type="Rhea" id="RHEA-COMP:10914"/>
        <dbReference type="ChEBI" id="CHEBI:15378"/>
        <dbReference type="ChEBI" id="CHEBI:17976"/>
        <dbReference type="ChEBI" id="CHEBI:57856"/>
        <dbReference type="ChEBI" id="CHEBI:59789"/>
        <dbReference type="ChEBI" id="CHEBI:84422"/>
        <dbReference type="EC" id="2.1.1.64"/>
    </reaction>
</comment>
<comment type="pathway">
    <text evidence="5">Cofactor biosynthesis; ubiquinone biosynthesis.</text>
</comment>
<protein>
    <recommendedName>
        <fullName evidence="5">Ubiquinone biosynthesis O-methyltransferase</fullName>
    </recommendedName>
    <alternativeName>
        <fullName evidence="5">2-polyprenyl-6-hydroxyphenol methylase</fullName>
        <ecNumber evidence="5">2.1.1.222</ecNumber>
    </alternativeName>
    <alternativeName>
        <fullName evidence="5">3-demethylubiquinone 3-O-methyltransferase</fullName>
        <ecNumber evidence="5">2.1.1.64</ecNumber>
    </alternativeName>
</protein>
<dbReference type="InterPro" id="IPR010233">
    <property type="entry name" value="UbiG_MeTrfase"/>
</dbReference>
<keyword evidence="2 5" id="KW-0808">Transferase</keyword>
<evidence type="ECO:0000256" key="5">
    <source>
        <dbReference type="HAMAP-Rule" id="MF_00472"/>
    </source>
</evidence>
<dbReference type="KEGG" id="ksd:KS2013_1488"/>
<dbReference type="InterPro" id="IPR029063">
    <property type="entry name" value="SAM-dependent_MTases_sf"/>
</dbReference>
<keyword evidence="4 5" id="KW-0949">S-adenosyl-L-methionine</keyword>
<dbReference type="Proteomes" id="UP000094147">
    <property type="component" value="Chromosome"/>
</dbReference>
<comment type="catalytic activity">
    <reaction evidence="5">
        <text>a 3-(all-trans-polyprenyl)benzene-1,2-diol + S-adenosyl-L-methionine = a 2-methoxy-6-(all-trans-polyprenyl)phenol + S-adenosyl-L-homocysteine + H(+)</text>
        <dbReference type="Rhea" id="RHEA:31411"/>
        <dbReference type="Rhea" id="RHEA-COMP:9550"/>
        <dbReference type="Rhea" id="RHEA-COMP:9551"/>
        <dbReference type="ChEBI" id="CHEBI:15378"/>
        <dbReference type="ChEBI" id="CHEBI:57856"/>
        <dbReference type="ChEBI" id="CHEBI:59789"/>
        <dbReference type="ChEBI" id="CHEBI:62729"/>
        <dbReference type="ChEBI" id="CHEBI:62731"/>
        <dbReference type="EC" id="2.1.1.222"/>
    </reaction>
</comment>
<keyword evidence="6" id="KW-0830">Ubiquinone</keyword>
<dbReference type="NCBIfam" id="TIGR01983">
    <property type="entry name" value="UbiG"/>
    <property type="match status" value="1"/>
</dbReference>
<dbReference type="HAMAP" id="MF_00472">
    <property type="entry name" value="UbiG"/>
    <property type="match status" value="1"/>
</dbReference>
<comment type="similarity">
    <text evidence="5">Belongs to the methyltransferase superfamily. UbiG/COQ3 family.</text>
</comment>
<feature type="binding site" evidence="5">
    <location>
        <position position="66"/>
    </location>
    <ligand>
        <name>S-adenosyl-L-methionine</name>
        <dbReference type="ChEBI" id="CHEBI:59789"/>
    </ligand>
</feature>
<organism evidence="6 7">
    <name type="scientific">Kangiella sediminilitoris</name>
    <dbReference type="NCBI Taxonomy" id="1144748"/>
    <lineage>
        <taxon>Bacteria</taxon>
        <taxon>Pseudomonadati</taxon>
        <taxon>Pseudomonadota</taxon>
        <taxon>Gammaproteobacteria</taxon>
        <taxon>Kangiellales</taxon>
        <taxon>Kangiellaceae</taxon>
        <taxon>Kangiella</taxon>
    </lineage>
</organism>
<dbReference type="AlphaFoldDB" id="A0A1B3BBN3"/>
<dbReference type="EMBL" id="CP012418">
    <property type="protein sequence ID" value="AOE50200.1"/>
    <property type="molecule type" value="Genomic_DNA"/>
</dbReference>
<dbReference type="GO" id="GO:0010420">
    <property type="term" value="F:polyprenyldihydroxybenzoate methyltransferase activity"/>
    <property type="evidence" value="ECO:0007669"/>
    <property type="project" value="InterPro"/>
</dbReference>